<keyword evidence="1" id="KW-0378">Hydrolase</keyword>
<dbReference type="GO" id="GO:0047632">
    <property type="term" value="F:agmatine deiminase activity"/>
    <property type="evidence" value="ECO:0007669"/>
    <property type="project" value="TreeGrafter"/>
</dbReference>
<evidence type="ECO:0000313" key="2">
    <source>
        <dbReference type="EMBL" id="SNZ06494.1"/>
    </source>
</evidence>
<dbReference type="Proteomes" id="UP000219439">
    <property type="component" value="Unassembled WGS sequence"/>
</dbReference>
<dbReference type="Gene3D" id="3.75.10.10">
    <property type="entry name" value="L-arginine/glycine Amidinotransferase, Chain A"/>
    <property type="match status" value="1"/>
</dbReference>
<evidence type="ECO:0000313" key="3">
    <source>
        <dbReference type="Proteomes" id="UP000219439"/>
    </source>
</evidence>
<dbReference type="InterPro" id="IPR007466">
    <property type="entry name" value="Peptidyl-Arg-deiminase_porph"/>
</dbReference>
<evidence type="ECO:0000256" key="1">
    <source>
        <dbReference type="ARBA" id="ARBA00022801"/>
    </source>
</evidence>
<proteinExistence type="predicted"/>
<dbReference type="GO" id="GO:0009446">
    <property type="term" value="P:putrescine biosynthetic process"/>
    <property type="evidence" value="ECO:0007669"/>
    <property type="project" value="InterPro"/>
</dbReference>
<dbReference type="PANTHER" id="PTHR31377">
    <property type="entry name" value="AGMATINE DEIMINASE-RELATED"/>
    <property type="match status" value="1"/>
</dbReference>
<reference evidence="2 3" key="1">
    <citation type="submission" date="2017-09" db="EMBL/GenBank/DDBJ databases">
        <authorList>
            <person name="Ehlers B."/>
            <person name="Leendertz F.H."/>
        </authorList>
    </citation>
    <scope>NUCLEOTIDE SEQUENCE [LARGE SCALE GENOMIC DNA]</scope>
    <source>
        <strain evidence="2 3">DSM 18289</strain>
    </source>
</reference>
<accession>A0A285NAI1</accession>
<dbReference type="PANTHER" id="PTHR31377:SF0">
    <property type="entry name" value="AGMATINE DEIMINASE-RELATED"/>
    <property type="match status" value="1"/>
</dbReference>
<dbReference type="EMBL" id="OBEL01000001">
    <property type="protein sequence ID" value="SNZ06494.1"/>
    <property type="molecule type" value="Genomic_DNA"/>
</dbReference>
<dbReference type="GO" id="GO:0004668">
    <property type="term" value="F:protein-arginine deiminase activity"/>
    <property type="evidence" value="ECO:0007669"/>
    <property type="project" value="InterPro"/>
</dbReference>
<dbReference type="SUPFAM" id="SSF55909">
    <property type="entry name" value="Pentein"/>
    <property type="match status" value="1"/>
</dbReference>
<dbReference type="AlphaFoldDB" id="A0A285NAI1"/>
<organism evidence="2 3">
    <name type="scientific">Cohaesibacter gelatinilyticus</name>
    <dbReference type="NCBI Taxonomy" id="372072"/>
    <lineage>
        <taxon>Bacteria</taxon>
        <taxon>Pseudomonadati</taxon>
        <taxon>Pseudomonadota</taxon>
        <taxon>Alphaproteobacteria</taxon>
        <taxon>Hyphomicrobiales</taxon>
        <taxon>Cohaesibacteraceae</taxon>
    </lineage>
</organism>
<sequence length="343" mass="37428">MMGLPVYANEDPVFIVPPEEDPHELTFMQWPTDAYGDGDKGALAELQQTIAGIANAISDFEPVILLADGALHRQTQRLLSENVELWDIPTDDLWCRDSGPLFGKKPDGSLIVSQIQFNSWGGRFNLSNDELVAKRVAERLGLEIVPSGIVGEPGGAEQSGHGLLFAHESSWVNDNRNPNLSRTEIEEGLLAAYGAEKLIWAKGVKGQDVTDYHIDSLARFTGQNTVLMNLPDEPNMDDVFHLAALETYETLKAEGLEIDVIPDPVAHRVQEDDFVASYANYYVCNGAVIAAQFGDRETDAIAKQALQKHYPGREVIALNVDALGYVGGGIHCATQQMPVSGQS</sequence>
<keyword evidence="3" id="KW-1185">Reference proteome</keyword>
<dbReference type="Pfam" id="PF04371">
    <property type="entry name" value="PAD_porph"/>
    <property type="match status" value="1"/>
</dbReference>
<protein>
    <submittedName>
        <fullName evidence="2">Agmatine deiminase</fullName>
    </submittedName>
</protein>
<name>A0A285NAI1_9HYPH</name>
<gene>
    <name evidence="2" type="ORF">SAMN06265368_0439</name>
</gene>